<evidence type="ECO:0000259" key="1">
    <source>
        <dbReference type="Pfam" id="PF20057"/>
    </source>
</evidence>
<name>A0ABT3YFH8_9HYPH</name>
<dbReference type="InterPro" id="IPR045599">
    <property type="entry name" value="DUF6456"/>
</dbReference>
<evidence type="ECO:0000313" key="3">
    <source>
        <dbReference type="Proteomes" id="UP001081283"/>
    </source>
</evidence>
<dbReference type="RefSeq" id="WP_267612364.1">
    <property type="nucleotide sequence ID" value="NZ_JAOVZQ010000001.1"/>
</dbReference>
<dbReference type="EMBL" id="JAOVZQ010000001">
    <property type="protein sequence ID" value="MCY0094412.1"/>
    <property type="molecule type" value="Genomic_DNA"/>
</dbReference>
<evidence type="ECO:0000313" key="2">
    <source>
        <dbReference type="EMBL" id="MCY0094412.1"/>
    </source>
</evidence>
<dbReference type="Pfam" id="PF20057">
    <property type="entry name" value="DUF6456"/>
    <property type="match status" value="1"/>
</dbReference>
<protein>
    <submittedName>
        <fullName evidence="2">DUF6456 domain-containing protein</fullName>
    </submittedName>
</protein>
<proteinExistence type="predicted"/>
<accession>A0ABT3YFH8</accession>
<feature type="domain" description="DUF6456" evidence="1">
    <location>
        <begin position="120"/>
        <end position="255"/>
    </location>
</feature>
<sequence>MTRSEAYASRKALAGLVGFLVRGPATGPGLSILSATARLELEREDGARRKVEARLLKLALERGLLVADKAGELPSACHVYAPSPEGRAALRRWLCDPGSAFQDQHRTLQSRSDPDLGRLTVNILESPLAALARIKAGDGRPFLDPAHVEAGERLRLDFTRGQMQAALGQSWEPVHIKRQSGASGGGADITDTAMAARVRVERALSEVGPELSGVLLDVCCFLKGLAQVERERQWPARSAKLMLRTGLAALARHYRMTVGGSTPPPVPPRRGP</sequence>
<organism evidence="2 3">
    <name type="scientific">Hoeflea ulvae</name>
    <dbReference type="NCBI Taxonomy" id="2983764"/>
    <lineage>
        <taxon>Bacteria</taxon>
        <taxon>Pseudomonadati</taxon>
        <taxon>Pseudomonadota</taxon>
        <taxon>Alphaproteobacteria</taxon>
        <taxon>Hyphomicrobiales</taxon>
        <taxon>Rhizobiaceae</taxon>
        <taxon>Hoeflea</taxon>
    </lineage>
</organism>
<gene>
    <name evidence="2" type="ORF">OEG82_10300</name>
</gene>
<comment type="caution">
    <text evidence="2">The sequence shown here is derived from an EMBL/GenBank/DDBJ whole genome shotgun (WGS) entry which is preliminary data.</text>
</comment>
<reference evidence="2" key="1">
    <citation type="submission" date="2022-10" db="EMBL/GenBank/DDBJ databases">
        <title>Hoeflea sp. J2-29, isolated from marine algae.</title>
        <authorList>
            <person name="Kristyanto S."/>
            <person name="Kim J.M."/>
            <person name="Jeon C.O."/>
        </authorList>
    </citation>
    <scope>NUCLEOTIDE SEQUENCE</scope>
    <source>
        <strain evidence="2">J2-29</strain>
    </source>
</reference>
<dbReference type="Proteomes" id="UP001081283">
    <property type="component" value="Unassembled WGS sequence"/>
</dbReference>
<keyword evidence="3" id="KW-1185">Reference proteome</keyword>